<evidence type="ECO:0000313" key="2">
    <source>
        <dbReference type="EMBL" id="VFR44132.1"/>
    </source>
</evidence>
<gene>
    <name evidence="1" type="ORF">BER1_3201</name>
    <name evidence="2" type="ORF">BER2_3163</name>
</gene>
<sequence>MTTRPDWQDVLDFWFLAPCEPGHLRPRQAWFQKSAAFDAEILSRFGAQIEVAVAGGLRAWDAHPEGTLARILLLDQFTRNVWRGTARAFSGDALARAAAQRLVATGLHLALRPVQRVFAYLPFEHAEDLVLQHRCVALYQDLARVAGQEYKGYVDYAERHRDVIARFGRFPHRNAQLGRPSTDEELAFLTQPGSSF</sequence>
<dbReference type="AlphaFoldDB" id="A0A484R104"/>
<name>A0A484R104_9ZZZZ</name>
<dbReference type="EMBL" id="CAADIE010000009">
    <property type="protein sequence ID" value="VFR39820.1"/>
    <property type="molecule type" value="Genomic_DNA"/>
</dbReference>
<organism evidence="2">
    <name type="scientific">plant metagenome</name>
    <dbReference type="NCBI Taxonomy" id="1297885"/>
    <lineage>
        <taxon>unclassified sequences</taxon>
        <taxon>metagenomes</taxon>
        <taxon>organismal metagenomes</taxon>
    </lineage>
</organism>
<dbReference type="InterPro" id="IPR010323">
    <property type="entry name" value="DUF924"/>
</dbReference>
<dbReference type="SUPFAM" id="SSF48452">
    <property type="entry name" value="TPR-like"/>
    <property type="match status" value="1"/>
</dbReference>
<evidence type="ECO:0000313" key="1">
    <source>
        <dbReference type="EMBL" id="VFR39820.1"/>
    </source>
</evidence>
<proteinExistence type="predicted"/>
<protein>
    <submittedName>
        <fullName evidence="2">FIG027190: Putative transmembrane protein</fullName>
    </submittedName>
</protein>
<keyword evidence="2" id="KW-0812">Transmembrane</keyword>
<keyword evidence="2" id="KW-0472">Membrane</keyword>
<dbReference type="Gene3D" id="1.25.40.10">
    <property type="entry name" value="Tetratricopeptide repeat domain"/>
    <property type="match status" value="1"/>
</dbReference>
<dbReference type="EMBL" id="CAADIH010000016">
    <property type="protein sequence ID" value="VFR44132.1"/>
    <property type="molecule type" value="Genomic_DNA"/>
</dbReference>
<accession>A0A484R104</accession>
<reference evidence="2" key="1">
    <citation type="submission" date="2019-03" db="EMBL/GenBank/DDBJ databases">
        <authorList>
            <person name="Danneels B."/>
        </authorList>
    </citation>
    <scope>NUCLEOTIDE SEQUENCE</scope>
</reference>
<dbReference type="Pfam" id="PF06041">
    <property type="entry name" value="DUF924"/>
    <property type="match status" value="1"/>
</dbReference>
<dbReference type="InterPro" id="IPR011990">
    <property type="entry name" value="TPR-like_helical_dom_sf"/>
</dbReference>
<dbReference type="Gene3D" id="1.20.58.320">
    <property type="entry name" value="TPR-like"/>
    <property type="match status" value="1"/>
</dbReference>